<organism evidence="2 3">
    <name type="scientific">Corynebacterium resistens (strain DSM 45100 / JCM 12819 / GTC 2026 / SICGH 158)</name>
    <dbReference type="NCBI Taxonomy" id="662755"/>
    <lineage>
        <taxon>Bacteria</taxon>
        <taxon>Bacillati</taxon>
        <taxon>Actinomycetota</taxon>
        <taxon>Actinomycetes</taxon>
        <taxon>Mycobacteriales</taxon>
        <taxon>Corynebacteriaceae</taxon>
        <taxon>Corynebacterium</taxon>
    </lineage>
</organism>
<dbReference type="GO" id="GO:0004309">
    <property type="term" value="F:exopolyphosphatase activity"/>
    <property type="evidence" value="ECO:0007669"/>
    <property type="project" value="UniProtKB-EC"/>
</dbReference>
<dbReference type="Gene3D" id="3.30.420.40">
    <property type="match status" value="1"/>
</dbReference>
<evidence type="ECO:0000313" key="2">
    <source>
        <dbReference type="EMBL" id="AEI09968.1"/>
    </source>
</evidence>
<dbReference type="InterPro" id="IPR003695">
    <property type="entry name" value="Ppx_GppA_N"/>
</dbReference>
<reference evidence="2 3" key="1">
    <citation type="journal article" date="2012" name="BMC Genomics">
        <title>Complete genome sequence, lifestyle, and multi-drug resistance of the human pathogen Corynebacterium resistens DSM 45100 isolated from blood samples of a leukemia patient.</title>
        <authorList>
            <person name="Schroder J."/>
            <person name="Maus I."/>
            <person name="Meyer K."/>
            <person name="Wordemann S."/>
            <person name="Blom J."/>
            <person name="Jaenicke S."/>
            <person name="Schneider J."/>
            <person name="Trost E."/>
            <person name="Tauch A."/>
        </authorList>
    </citation>
    <scope>NUCLEOTIDE SEQUENCE [LARGE SCALE GENOMIC DNA]</scope>
    <source>
        <strain evidence="3">DSM 45100 / JCM 12819 / CCUG 50093 / GTC 2026 / SICGH 158</strain>
    </source>
</reference>
<dbReference type="AlphaFoldDB" id="F8E0H8"/>
<dbReference type="InterPro" id="IPR007511">
    <property type="entry name" value="DUF501"/>
</dbReference>
<dbReference type="Pfam" id="PF02541">
    <property type="entry name" value="Ppx-GppA"/>
    <property type="match status" value="1"/>
</dbReference>
<dbReference type="STRING" id="662755.CRES_1615"/>
<dbReference type="SUPFAM" id="SSF53067">
    <property type="entry name" value="Actin-like ATPase domain"/>
    <property type="match status" value="2"/>
</dbReference>
<dbReference type="EMBL" id="CP002857">
    <property type="protein sequence ID" value="AEI09968.1"/>
    <property type="molecule type" value="Genomic_DNA"/>
</dbReference>
<keyword evidence="2" id="KW-0378">Hydrolase</keyword>
<proteinExistence type="predicted"/>
<sequence>MSVSEADLDIMEQQLGRRPRGAVEVSYRTPDGQPAVVKTQPKLPDGTPFPTLYYLTDPRLTAEASRLEVAGVMKTMQARLATDPELAAEYQAAHEHYLAVRNEMEDLGTDFSGGGMPDRVKCLHVLMAYALAEGPDRVRLGTETVALALENNPKLAGTALPEDWPSAESLGTSMAKASTEPRRFAAIDCGTNSIRLLIAERRFDDNGHAHLRELNRDNIIVRLGQGVDATGRFADEALSRVDAALKTYTDRMLAHEVEDVMMGATSATRDAANKEEFFELTARHLGRIKPGAQAQVITGEEEAKLSFAGAVGDLASQEHTEASQTSAGAHPHDGVCVIDLGGGSTEFVVQNGSELQAYSADMGCVRLTERFLRTQPPTEEEIAAARNLITELLEQVGQHVDFGAVQRIVGVAGTMTTLSAIAQGLDSYDSEKIHMSTLPLDEFRATALNLLEMTPEQRLELGPMHPGRADVVGGGALIIDAFTKIFLDRGLKQITVSEKDILDGMLAEVVDRNCG</sequence>
<gene>
    <name evidence="2" type="primary">ppx2</name>
    <name evidence="2" type="ordered locus">CRES_1615</name>
</gene>
<dbReference type="eggNOG" id="COG0248">
    <property type="taxonomic scope" value="Bacteria"/>
</dbReference>
<protein>
    <submittedName>
        <fullName evidence="2">Exopolyphosphatase</fullName>
        <ecNumber evidence="2">3.6.1.11</ecNumber>
    </submittedName>
</protein>
<evidence type="ECO:0000313" key="3">
    <source>
        <dbReference type="Proteomes" id="UP000000492"/>
    </source>
</evidence>
<dbReference type="Proteomes" id="UP000000492">
    <property type="component" value="Chromosome"/>
</dbReference>
<dbReference type="PANTHER" id="PTHR30005">
    <property type="entry name" value="EXOPOLYPHOSPHATASE"/>
    <property type="match status" value="1"/>
</dbReference>
<dbReference type="Pfam" id="PF04417">
    <property type="entry name" value="DUF501"/>
    <property type="match status" value="1"/>
</dbReference>
<dbReference type="Gene3D" id="3.30.420.150">
    <property type="entry name" value="Exopolyphosphatase. Domain 2"/>
    <property type="match status" value="1"/>
</dbReference>
<dbReference type="PANTHER" id="PTHR30005:SF13">
    <property type="entry name" value="EXOPOLYPHOSPHATASE 2"/>
    <property type="match status" value="1"/>
</dbReference>
<dbReference type="InterPro" id="IPR050273">
    <property type="entry name" value="GppA/Ppx_hydrolase"/>
</dbReference>
<evidence type="ECO:0000259" key="1">
    <source>
        <dbReference type="Pfam" id="PF02541"/>
    </source>
</evidence>
<name>F8E0H8_CORRG</name>
<dbReference type="eggNOG" id="COG1507">
    <property type="taxonomic scope" value="Bacteria"/>
</dbReference>
<dbReference type="HOGENOM" id="CLU_511734_0_0_11"/>
<accession>F8E0H8</accession>
<keyword evidence="3" id="KW-1185">Reference proteome</keyword>
<dbReference type="KEGG" id="crd:CRES_1615"/>
<feature type="domain" description="Ppx/GppA phosphatase N-terminal" evidence="1">
    <location>
        <begin position="209"/>
        <end position="510"/>
    </location>
</feature>
<dbReference type="InterPro" id="IPR043129">
    <property type="entry name" value="ATPase_NBD"/>
</dbReference>
<dbReference type="EC" id="3.6.1.11" evidence="2"/>
<dbReference type="CDD" id="cd24119">
    <property type="entry name" value="ASKHA_NBD_MtPPX2-like"/>
    <property type="match status" value="1"/>
</dbReference>